<feature type="domain" description="Cytochrome c" evidence="6">
    <location>
        <begin position="24"/>
        <end position="127"/>
    </location>
</feature>
<keyword evidence="3 4" id="KW-0408">Iron</keyword>
<gene>
    <name evidence="7" type="ORF">AKL02_014455</name>
</gene>
<evidence type="ECO:0000313" key="7">
    <source>
        <dbReference type="EMBL" id="QPZ91968.1"/>
    </source>
</evidence>
<evidence type="ECO:0000256" key="3">
    <source>
        <dbReference type="ARBA" id="ARBA00023004"/>
    </source>
</evidence>
<keyword evidence="2 4" id="KW-0479">Metal-binding</keyword>
<evidence type="ECO:0000256" key="5">
    <source>
        <dbReference type="SAM" id="SignalP"/>
    </source>
</evidence>
<evidence type="ECO:0000256" key="4">
    <source>
        <dbReference type="PROSITE-ProRule" id="PRU00433"/>
    </source>
</evidence>
<dbReference type="InterPro" id="IPR036909">
    <property type="entry name" value="Cyt_c-like_dom_sf"/>
</dbReference>
<dbReference type="Gene3D" id="1.10.760.10">
    <property type="entry name" value="Cytochrome c-like domain"/>
    <property type="match status" value="1"/>
</dbReference>
<protein>
    <submittedName>
        <fullName evidence="7">Cytochrome C</fullName>
    </submittedName>
</protein>
<dbReference type="SUPFAM" id="SSF46626">
    <property type="entry name" value="Cytochrome c"/>
    <property type="match status" value="1"/>
</dbReference>
<feature type="signal peptide" evidence="5">
    <location>
        <begin position="1"/>
        <end position="21"/>
    </location>
</feature>
<organism evidence="7 8">
    <name type="scientific">Thioclava electrotropha</name>
    <dbReference type="NCBI Taxonomy" id="1549850"/>
    <lineage>
        <taxon>Bacteria</taxon>
        <taxon>Pseudomonadati</taxon>
        <taxon>Pseudomonadota</taxon>
        <taxon>Alphaproteobacteria</taxon>
        <taxon>Rhodobacterales</taxon>
        <taxon>Paracoccaceae</taxon>
        <taxon>Thioclava</taxon>
    </lineage>
</organism>
<dbReference type="InterPro" id="IPR009056">
    <property type="entry name" value="Cyt_c-like_dom"/>
</dbReference>
<name>A0ABX6YWC3_9RHOB</name>
<keyword evidence="1 4" id="KW-0349">Heme</keyword>
<keyword evidence="8" id="KW-1185">Reference proteome</keyword>
<proteinExistence type="predicted"/>
<feature type="chain" id="PRO_5047191583" evidence="5">
    <location>
        <begin position="22"/>
        <end position="157"/>
    </location>
</feature>
<evidence type="ECO:0000259" key="6">
    <source>
        <dbReference type="PROSITE" id="PS51007"/>
    </source>
</evidence>
<dbReference type="Proteomes" id="UP000192422">
    <property type="component" value="Chromosome"/>
</dbReference>
<sequence length="157" mass="16905">MKRVLILAALGALASSSAVVAQEVSVERGKLVSIISGCHDCHTAGYNESGGKIDPEAALKGVPLGWQGPWGTTYAVNLRLEIKDMDEDGFVEYAKTFDAKPPMPFYNVHAMPESDLRSLYQYIKSLGEPGEPMPEALPPGEAPTTPYIVMAPPMMPN</sequence>
<keyword evidence="5" id="KW-0732">Signal</keyword>
<dbReference type="Pfam" id="PF00034">
    <property type="entry name" value="Cytochrom_C"/>
    <property type="match status" value="1"/>
</dbReference>
<evidence type="ECO:0000313" key="8">
    <source>
        <dbReference type="Proteomes" id="UP000192422"/>
    </source>
</evidence>
<accession>A0ABX6YWC3</accession>
<dbReference type="EMBL" id="CP053562">
    <property type="protein sequence ID" value="QPZ91968.1"/>
    <property type="molecule type" value="Genomic_DNA"/>
</dbReference>
<evidence type="ECO:0000256" key="2">
    <source>
        <dbReference type="ARBA" id="ARBA00022723"/>
    </source>
</evidence>
<evidence type="ECO:0000256" key="1">
    <source>
        <dbReference type="ARBA" id="ARBA00022617"/>
    </source>
</evidence>
<dbReference type="PROSITE" id="PS51007">
    <property type="entry name" value="CYTC"/>
    <property type="match status" value="1"/>
</dbReference>
<reference evidence="7 8" key="1">
    <citation type="submission" date="2020-05" db="EMBL/GenBank/DDBJ databases">
        <title>Thioclava electrotropha strain Elox9 finished genome.</title>
        <authorList>
            <person name="Rowe A.R."/>
            <person name="Wilbanks E.G."/>
        </authorList>
    </citation>
    <scope>NUCLEOTIDE SEQUENCE [LARGE SCALE GENOMIC DNA]</scope>
    <source>
        <strain evidence="7 8">Elox9</strain>
    </source>
</reference>
<dbReference type="RefSeq" id="WP_083079041.1">
    <property type="nucleotide sequence ID" value="NZ_CP053562.1"/>
</dbReference>